<feature type="region of interest" description="Disordered" evidence="1">
    <location>
        <begin position="21"/>
        <end position="50"/>
    </location>
</feature>
<name>A0A3M7QJM4_BRAPC</name>
<keyword evidence="3" id="KW-1185">Reference proteome</keyword>
<dbReference type="AlphaFoldDB" id="A0A3M7QJM4"/>
<evidence type="ECO:0000313" key="3">
    <source>
        <dbReference type="Proteomes" id="UP000276133"/>
    </source>
</evidence>
<dbReference type="EMBL" id="REGN01005902">
    <property type="protein sequence ID" value="RNA11636.1"/>
    <property type="molecule type" value="Genomic_DNA"/>
</dbReference>
<protein>
    <submittedName>
        <fullName evidence="2">Uncharacterized protein</fullName>
    </submittedName>
</protein>
<accession>A0A3M7QJM4</accession>
<evidence type="ECO:0000313" key="2">
    <source>
        <dbReference type="EMBL" id="RNA11636.1"/>
    </source>
</evidence>
<organism evidence="2 3">
    <name type="scientific">Brachionus plicatilis</name>
    <name type="common">Marine rotifer</name>
    <name type="synonym">Brachionus muelleri</name>
    <dbReference type="NCBI Taxonomy" id="10195"/>
    <lineage>
        <taxon>Eukaryota</taxon>
        <taxon>Metazoa</taxon>
        <taxon>Spiralia</taxon>
        <taxon>Gnathifera</taxon>
        <taxon>Rotifera</taxon>
        <taxon>Eurotatoria</taxon>
        <taxon>Monogononta</taxon>
        <taxon>Pseudotrocha</taxon>
        <taxon>Ploima</taxon>
        <taxon>Brachionidae</taxon>
        <taxon>Brachionus</taxon>
    </lineage>
</organism>
<evidence type="ECO:0000256" key="1">
    <source>
        <dbReference type="SAM" id="MobiDB-lite"/>
    </source>
</evidence>
<gene>
    <name evidence="2" type="ORF">BpHYR1_015191</name>
</gene>
<dbReference type="OrthoDB" id="10054919at2759"/>
<reference evidence="2 3" key="1">
    <citation type="journal article" date="2018" name="Sci. Rep.">
        <title>Genomic signatures of local adaptation to the degree of environmental predictability in rotifers.</title>
        <authorList>
            <person name="Franch-Gras L."/>
            <person name="Hahn C."/>
            <person name="Garcia-Roger E.M."/>
            <person name="Carmona M.J."/>
            <person name="Serra M."/>
            <person name="Gomez A."/>
        </authorList>
    </citation>
    <scope>NUCLEOTIDE SEQUENCE [LARGE SCALE GENOMIC DNA]</scope>
    <source>
        <strain evidence="2">HYR1</strain>
    </source>
</reference>
<sequence>MSGINRDLIGQLKIVGENENELSRSRNFDEMSRSSSSAKLSKRNKEPKNQVDWNNLGEKIEDWFEHAKTPDQKVVYRFLSNLKEEEMNRNELSSAMSSADSSVSDKAQSLEDILEHLKKYRSKLNRKSRLNESHSALPTIRSKDNNSLLSHSQDNLKGSFESSTWRVMRHLKSADIRNKYPLPKANPDYHFRNATIFHTAGRPPKSTFLLHPDWV</sequence>
<feature type="compositionally biased region" description="Polar residues" evidence="1">
    <location>
        <begin position="145"/>
        <end position="156"/>
    </location>
</feature>
<dbReference type="Proteomes" id="UP000276133">
    <property type="component" value="Unassembled WGS sequence"/>
</dbReference>
<comment type="caution">
    <text evidence="2">The sequence shown here is derived from an EMBL/GenBank/DDBJ whole genome shotgun (WGS) entry which is preliminary data.</text>
</comment>
<feature type="compositionally biased region" description="Basic and acidic residues" evidence="1">
    <location>
        <begin position="21"/>
        <end position="32"/>
    </location>
</feature>
<proteinExistence type="predicted"/>
<feature type="region of interest" description="Disordered" evidence="1">
    <location>
        <begin position="126"/>
        <end position="156"/>
    </location>
</feature>